<feature type="region of interest" description="Disordered" evidence="1">
    <location>
        <begin position="1"/>
        <end position="32"/>
    </location>
</feature>
<organism evidence="2">
    <name type="scientific">Bracon brevicornis</name>
    <dbReference type="NCBI Taxonomy" id="1563983"/>
    <lineage>
        <taxon>Eukaryota</taxon>
        <taxon>Metazoa</taxon>
        <taxon>Ecdysozoa</taxon>
        <taxon>Arthropoda</taxon>
        <taxon>Hexapoda</taxon>
        <taxon>Insecta</taxon>
        <taxon>Pterygota</taxon>
        <taxon>Neoptera</taxon>
        <taxon>Endopterygota</taxon>
        <taxon>Hymenoptera</taxon>
        <taxon>Apocrita</taxon>
        <taxon>Ichneumonoidea</taxon>
        <taxon>Braconidae</taxon>
        <taxon>Braconinae</taxon>
        <taxon>Bracon</taxon>
    </lineage>
</organism>
<reference evidence="2" key="1">
    <citation type="submission" date="2020-07" db="EMBL/GenBank/DDBJ databases">
        <authorList>
            <person name="Ferguson B K."/>
        </authorList>
    </citation>
    <scope>NUCLEOTIDE SEQUENCE</scope>
    <source>
        <strain evidence="2">L06</strain>
    </source>
</reference>
<sequence>MLDHKKDDFSPEHYEKPSISWNPRLVQPPKNSSIDLPAKSLAQKYNAQSIGPRSLPTFKSVVPTHYYTQGRYNVNFLQWPKSDMPKGITSVTERRLLARAEALNQRTQTGLSAAQSLPKITESIALQLQQNQMKKAPWARATASEPQQRLGAANINYRLAARAPVHFGAQGPKVVQGSGPSRSSTASDFAWYRNSRVSDIWK</sequence>
<dbReference type="AlphaFoldDB" id="A0A6V7JHX8"/>
<evidence type="ECO:0000256" key="1">
    <source>
        <dbReference type="SAM" id="MobiDB-lite"/>
    </source>
</evidence>
<gene>
    <name evidence="2" type="ORF">BBRV_LOCUS50323</name>
</gene>
<feature type="compositionally biased region" description="Basic and acidic residues" evidence="1">
    <location>
        <begin position="1"/>
        <end position="16"/>
    </location>
</feature>
<accession>A0A6V7JHX8</accession>
<name>A0A6V7JHX8_9HYME</name>
<proteinExistence type="predicted"/>
<evidence type="ECO:0000313" key="2">
    <source>
        <dbReference type="EMBL" id="CAD1550390.1"/>
    </source>
</evidence>
<dbReference type="EMBL" id="CADCXW020000016">
    <property type="protein sequence ID" value="CAD1550390.1"/>
    <property type="molecule type" value="Genomic_DNA"/>
</dbReference>
<protein>
    <submittedName>
        <fullName evidence="2">Uncharacterized protein</fullName>
    </submittedName>
</protein>